<dbReference type="PANTHER" id="PTHR23053:SF0">
    <property type="entry name" value="HYDROCEPHALUS-INDUCING PROTEIN HOMOLOG"/>
    <property type="match status" value="1"/>
</dbReference>
<evidence type="ECO:0000313" key="2">
    <source>
        <dbReference type="Proteomes" id="UP000324629"/>
    </source>
</evidence>
<dbReference type="InterPro" id="IPR033305">
    <property type="entry name" value="Hydin-like"/>
</dbReference>
<feature type="non-terminal residue" evidence="1">
    <location>
        <position position="1"/>
    </location>
</feature>
<dbReference type="Proteomes" id="UP000324629">
    <property type="component" value="Unassembled WGS sequence"/>
</dbReference>
<protein>
    <recommendedName>
        <fullName evidence="3">Hydrocephalus-inducing protein</fullName>
    </recommendedName>
</protein>
<dbReference type="GO" id="GO:1904158">
    <property type="term" value="P:axonemal central apparatus assembly"/>
    <property type="evidence" value="ECO:0007669"/>
    <property type="project" value="TreeGrafter"/>
</dbReference>
<evidence type="ECO:0008006" key="3">
    <source>
        <dbReference type="Google" id="ProtNLM"/>
    </source>
</evidence>
<gene>
    <name evidence="1" type="ORF">DEA37_0002697</name>
</gene>
<evidence type="ECO:0000313" key="1">
    <source>
        <dbReference type="EMBL" id="KAA3676807.1"/>
    </source>
</evidence>
<dbReference type="AlphaFoldDB" id="A0A5J4NMG6"/>
<name>A0A5J4NMG6_9TREM</name>
<dbReference type="PANTHER" id="PTHR23053">
    <property type="entry name" value="DLEC1 DELETED IN LUNG AND ESOPHAGEAL CANCER 1"/>
    <property type="match status" value="1"/>
</dbReference>
<keyword evidence="2" id="KW-1185">Reference proteome</keyword>
<sequence>LSTKICTIVPSCLSLNFQGSVFIPLPDGTGLLYQLSGTAEAPKPLGKVTREVECKKPHIEPILVPNWLNRAQRFRVTTELVRSEKSDLSTYLKGLDYIDVPAGGSREYKLHFFSYREGNTMVRVTFTNELTEDYQFYEINFRTVRPKSLATIKIRTPVRKSAKHSFRMENPLNVPITFQLNSTVPELKCPGQMQVSPNCSGYVTLEFSPLCVGPYLGRLDASCTELGLFSHALELEATPAANEPGLQFQAAIGHRQVRSAKFTNFARVKTEFSAKVDNLSFHLTKQSEVIRSRKEYRIAVGLDGSVATTSPVTGKLIVTCLRAEVSARAGRARGTAATTTTESTAATAQSISKVRKPEAGEGMQWIFYLRGVPPS</sequence>
<dbReference type="GO" id="GO:0003341">
    <property type="term" value="P:cilium movement"/>
    <property type="evidence" value="ECO:0007669"/>
    <property type="project" value="TreeGrafter"/>
</dbReference>
<proteinExistence type="predicted"/>
<accession>A0A5J4NMG6</accession>
<comment type="caution">
    <text evidence="1">The sequence shown here is derived from an EMBL/GenBank/DDBJ whole genome shotgun (WGS) entry which is preliminary data.</text>
</comment>
<dbReference type="GO" id="GO:0005930">
    <property type="term" value="C:axoneme"/>
    <property type="evidence" value="ECO:0007669"/>
    <property type="project" value="TreeGrafter"/>
</dbReference>
<reference evidence="1 2" key="1">
    <citation type="journal article" date="2019" name="Gigascience">
        <title>Whole-genome sequence of the oriental lung fluke Paragonimus westermani.</title>
        <authorList>
            <person name="Oey H."/>
            <person name="Zakrzewski M."/>
            <person name="Narain K."/>
            <person name="Devi K.R."/>
            <person name="Agatsuma T."/>
            <person name="Nawaratna S."/>
            <person name="Gobert G.N."/>
            <person name="Jones M.K."/>
            <person name="Ragan M.A."/>
            <person name="McManus D.P."/>
            <person name="Krause L."/>
        </authorList>
    </citation>
    <scope>NUCLEOTIDE SEQUENCE [LARGE SCALE GENOMIC DNA]</scope>
    <source>
        <strain evidence="1 2">IND2009</strain>
    </source>
</reference>
<dbReference type="EMBL" id="QNGE01001800">
    <property type="protein sequence ID" value="KAA3676807.1"/>
    <property type="molecule type" value="Genomic_DNA"/>
</dbReference>
<organism evidence="1 2">
    <name type="scientific">Paragonimus westermani</name>
    <dbReference type="NCBI Taxonomy" id="34504"/>
    <lineage>
        <taxon>Eukaryota</taxon>
        <taxon>Metazoa</taxon>
        <taxon>Spiralia</taxon>
        <taxon>Lophotrochozoa</taxon>
        <taxon>Platyhelminthes</taxon>
        <taxon>Trematoda</taxon>
        <taxon>Digenea</taxon>
        <taxon>Plagiorchiida</taxon>
        <taxon>Troglotremata</taxon>
        <taxon>Troglotrematidae</taxon>
        <taxon>Paragonimus</taxon>
    </lineage>
</organism>